<dbReference type="GeneID" id="8854896"/>
<dbReference type="Pfam" id="PF13475">
    <property type="entry name" value="DUF4116"/>
    <property type="match status" value="4"/>
</dbReference>
<organism evidence="3">
    <name type="scientific">Naegleria gruberi</name>
    <name type="common">Amoeba</name>
    <dbReference type="NCBI Taxonomy" id="5762"/>
    <lineage>
        <taxon>Eukaryota</taxon>
        <taxon>Discoba</taxon>
        <taxon>Heterolobosea</taxon>
        <taxon>Tetramitia</taxon>
        <taxon>Eutetramitia</taxon>
        <taxon>Vahlkampfiidae</taxon>
        <taxon>Naegleria</taxon>
    </lineage>
</organism>
<sequence length="484" mass="56343">MISHQEDDLDETSVQLILDQTFKSFLLRSVFQQSSHELQTMKYTKILAFSLTRIYGPKYLMKKIPQDLITDRIFIKECLGQFGLFIREMPVEFKDDFEFGLAAVKSEGDSYRFLSEKLKKNRIVALKALESGGGELVKEIFEMNEEFCRDEQMIYEAVKIKPVNLTFAHEDLRRNFDFALKCVKLNGNCIRFVDVSLKTNEELVTRAVLKEPSILEITPLVKEVNFVLNCIKKKVYPKFLKYLKAHNNNELIVTELVKKNGLELEYAHDSIKSFNETIVMIAVNQDGRALEFVKPPLLDSELINLTAIRNHPLALEFTLEKFKSDYDIVKSAVDQNLDALKFASLQVQQQLTTNLPQQVDNEQDIWIPRVGIDFWMRKHQSIGSSKEVIYGKIRNLTKFHSLRYEELEKARCDEDIMLEAIKNDDDFAISLIESDYSTNEAFIRKAIRINKKCLKYAKNFLYMRDFILDTCSIYSIKDFDNVKE</sequence>
<protein>
    <submittedName>
        <fullName evidence="2">Predicted protein</fullName>
    </submittedName>
</protein>
<feature type="domain" description="DUF4116" evidence="1">
    <location>
        <begin position="249"/>
        <end position="295"/>
    </location>
</feature>
<evidence type="ECO:0000313" key="2">
    <source>
        <dbReference type="EMBL" id="EFC40625.1"/>
    </source>
</evidence>
<evidence type="ECO:0000259" key="1">
    <source>
        <dbReference type="Pfam" id="PF13475"/>
    </source>
</evidence>
<dbReference type="Proteomes" id="UP000006671">
    <property type="component" value="Unassembled WGS sequence"/>
</dbReference>
<keyword evidence="3" id="KW-1185">Reference proteome</keyword>
<feature type="domain" description="DUF4116" evidence="1">
    <location>
        <begin position="71"/>
        <end position="119"/>
    </location>
</feature>
<reference evidence="2 3" key="1">
    <citation type="journal article" date="2010" name="Cell">
        <title>The genome of Naegleria gruberi illuminates early eukaryotic versatility.</title>
        <authorList>
            <person name="Fritz-Laylin L.K."/>
            <person name="Prochnik S.E."/>
            <person name="Ginger M.L."/>
            <person name="Dacks J.B."/>
            <person name="Carpenter M.L."/>
            <person name="Field M.C."/>
            <person name="Kuo A."/>
            <person name="Paredez A."/>
            <person name="Chapman J."/>
            <person name="Pham J."/>
            <person name="Shu S."/>
            <person name="Neupane R."/>
            <person name="Cipriano M."/>
            <person name="Mancuso J."/>
            <person name="Tu H."/>
            <person name="Salamov A."/>
            <person name="Lindquist E."/>
            <person name="Shapiro H."/>
            <person name="Lucas S."/>
            <person name="Grigoriev I.V."/>
            <person name="Cande W.Z."/>
            <person name="Fulton C."/>
            <person name="Rokhsar D.S."/>
            <person name="Dawson S.C."/>
        </authorList>
    </citation>
    <scope>NUCLEOTIDE SEQUENCE [LARGE SCALE GENOMIC DNA]</scope>
    <source>
        <strain evidence="2 3">NEG-M</strain>
    </source>
</reference>
<dbReference type="InterPro" id="IPR025197">
    <property type="entry name" value="DUF4116"/>
</dbReference>
<dbReference type="OrthoDB" id="5919166at2759"/>
<feature type="domain" description="DUF4116" evidence="1">
    <location>
        <begin position="150"/>
        <end position="198"/>
    </location>
</feature>
<accession>D2VR74</accession>
<dbReference type="AlphaFoldDB" id="D2VR74"/>
<evidence type="ECO:0000313" key="3">
    <source>
        <dbReference type="Proteomes" id="UP000006671"/>
    </source>
</evidence>
<feature type="domain" description="DUF4116" evidence="1">
    <location>
        <begin position="305"/>
        <end position="344"/>
    </location>
</feature>
<dbReference type="RefSeq" id="XP_002673369.1">
    <property type="nucleotide sequence ID" value="XM_002673323.1"/>
</dbReference>
<dbReference type="VEuPathDB" id="AmoebaDB:NAEGRDRAFT_71486"/>
<name>D2VR74_NAEGR</name>
<dbReference type="KEGG" id="ngr:NAEGRDRAFT_71486"/>
<dbReference type="InParanoid" id="D2VR74"/>
<dbReference type="EMBL" id="GG738891">
    <property type="protein sequence ID" value="EFC40625.1"/>
    <property type="molecule type" value="Genomic_DNA"/>
</dbReference>
<gene>
    <name evidence="2" type="ORF">NAEGRDRAFT_71486</name>
</gene>
<proteinExistence type="predicted"/>